<evidence type="ECO:0000313" key="2">
    <source>
        <dbReference type="EMBL" id="SEU34543.1"/>
    </source>
</evidence>
<sequence>MPSKNAGASLKEINDNIRKAFARRERWAQLSSQVSDALKAAVQKANGEAGPASEGALSLSLEQVPHWDDSRAFEVRFSGKDIGLVKSNGAPAGPVHAHGASLRIAPLVNGLVGASYTPGWLTLGEEQYGEKPELALLGVFEPEDIAKADLLEDLLAQTLTRAATDHWASGGSVRASGK</sequence>
<dbReference type="Proteomes" id="UP000321514">
    <property type="component" value="Unassembled WGS sequence"/>
</dbReference>
<dbReference type="Proteomes" id="UP000183760">
    <property type="component" value="Unassembled WGS sequence"/>
</dbReference>
<organism evidence="1 4">
    <name type="scientific">Myxococcus fulvus</name>
    <dbReference type="NCBI Taxonomy" id="33"/>
    <lineage>
        <taxon>Bacteria</taxon>
        <taxon>Pseudomonadati</taxon>
        <taxon>Myxococcota</taxon>
        <taxon>Myxococcia</taxon>
        <taxon>Myxococcales</taxon>
        <taxon>Cystobacterineae</taxon>
        <taxon>Myxococcaceae</taxon>
        <taxon>Myxococcus</taxon>
    </lineage>
</organism>
<reference evidence="1 4" key="2">
    <citation type="submission" date="2019-07" db="EMBL/GenBank/DDBJ databases">
        <title>Whole genome shotgun sequence of Myxococcus fulvus NBRC 100333.</title>
        <authorList>
            <person name="Hosoyama A."/>
            <person name="Uohara A."/>
            <person name="Ohji S."/>
            <person name="Ichikawa N."/>
        </authorList>
    </citation>
    <scope>NUCLEOTIDE SEQUENCE [LARGE SCALE GENOMIC DNA]</scope>
    <source>
        <strain evidence="1 4">NBRC 100333</strain>
    </source>
</reference>
<evidence type="ECO:0000313" key="1">
    <source>
        <dbReference type="EMBL" id="GEN10323.1"/>
    </source>
</evidence>
<dbReference type="EMBL" id="BJXR01000038">
    <property type="protein sequence ID" value="GEN10323.1"/>
    <property type="molecule type" value="Genomic_DNA"/>
</dbReference>
<accession>A0A511T9R3</accession>
<comment type="caution">
    <text evidence="1">The sequence shown here is derived from an EMBL/GenBank/DDBJ whole genome shotgun (WGS) entry which is preliminary data.</text>
</comment>
<evidence type="ECO:0000313" key="3">
    <source>
        <dbReference type="Proteomes" id="UP000183760"/>
    </source>
</evidence>
<dbReference type="AlphaFoldDB" id="A0A511T9R3"/>
<keyword evidence="3" id="KW-1185">Reference proteome</keyword>
<proteinExistence type="predicted"/>
<gene>
    <name evidence="1" type="ORF">MFU01_53600</name>
    <name evidence="2" type="ORF">SAMN05443572_11075</name>
</gene>
<reference evidence="2 3" key="1">
    <citation type="submission" date="2016-10" db="EMBL/GenBank/DDBJ databases">
        <authorList>
            <person name="Varghese N."/>
            <person name="Submissions S."/>
        </authorList>
    </citation>
    <scope>NUCLEOTIDE SEQUENCE [LARGE SCALE GENOMIC DNA]</scope>
    <source>
        <strain evidence="2 3">DSM 16525</strain>
    </source>
</reference>
<dbReference type="OrthoDB" id="9927533at2"/>
<name>A0A511T9R3_MYXFU</name>
<protein>
    <submittedName>
        <fullName evidence="1">Uncharacterized protein</fullName>
    </submittedName>
</protein>
<dbReference type="RefSeq" id="WP_046712412.1">
    <property type="nucleotide sequence ID" value="NZ_BJXR01000038.1"/>
</dbReference>
<evidence type="ECO:0000313" key="4">
    <source>
        <dbReference type="Proteomes" id="UP000321514"/>
    </source>
</evidence>
<dbReference type="EMBL" id="FOIB01000010">
    <property type="protein sequence ID" value="SEU34543.1"/>
    <property type="molecule type" value="Genomic_DNA"/>
</dbReference>